<dbReference type="EMBL" id="UOES01000227">
    <property type="protein sequence ID" value="VAW27375.1"/>
    <property type="molecule type" value="Genomic_DNA"/>
</dbReference>
<dbReference type="Pfam" id="PF13174">
    <property type="entry name" value="TPR_6"/>
    <property type="match status" value="2"/>
</dbReference>
<accession>A0A3B0U8V0</accession>
<proteinExistence type="predicted"/>
<dbReference type="AlphaFoldDB" id="A0A3B0U8V0"/>
<evidence type="ECO:0008006" key="2">
    <source>
        <dbReference type="Google" id="ProtNLM"/>
    </source>
</evidence>
<protein>
    <recommendedName>
        <fullName evidence="2">Tetratricopeptide repeat protein</fullName>
    </recommendedName>
</protein>
<feature type="non-terminal residue" evidence="1">
    <location>
        <position position="1"/>
    </location>
</feature>
<sequence length="409" mass="46840">SLQVTLTKPEDIENLESLLFQKIQQEPENPVYIELLIWANLQTKNFSSAFIQARALDRRMLKGGVPLMDIGKMALANKDYKTADKVFGYLVHTYATSNISVQAELWQITNKEEEVKNTYPVNKEALLQLTKLYIKFIKRHPKNPLAYKANLQLALMQGYYLNEKEKAIESLQKLIENPRVNSQLKSEAKLTLADIYLLNEEPWESTLLYAQVDKTMKETPLGYTAKLKRAKLAYYQGEFELAQAILDILKLATSREISNDALDLSIFIKENTLFDSTHAALKTYASIELLLYQHKNTQVLSSIDTVINYFKGQSLEDNFMLLKATELKKSGKFEEAAISYGQIVKNFPVGILADKALFLQADIFQSYLNQPDKAQELYVRLLKEYPGSVYVAESRKQFRILRGDFEPTS</sequence>
<reference evidence="1" key="1">
    <citation type="submission" date="2018-06" db="EMBL/GenBank/DDBJ databases">
        <authorList>
            <person name="Zhirakovskaya E."/>
        </authorList>
    </citation>
    <scope>NUCLEOTIDE SEQUENCE</scope>
</reference>
<gene>
    <name evidence="1" type="ORF">MNBD_BACTEROID06-356</name>
</gene>
<evidence type="ECO:0000313" key="1">
    <source>
        <dbReference type="EMBL" id="VAW27375.1"/>
    </source>
</evidence>
<dbReference type="InterPro" id="IPR011990">
    <property type="entry name" value="TPR-like_helical_dom_sf"/>
</dbReference>
<organism evidence="1">
    <name type="scientific">hydrothermal vent metagenome</name>
    <dbReference type="NCBI Taxonomy" id="652676"/>
    <lineage>
        <taxon>unclassified sequences</taxon>
        <taxon>metagenomes</taxon>
        <taxon>ecological metagenomes</taxon>
    </lineage>
</organism>
<dbReference type="InterPro" id="IPR019734">
    <property type="entry name" value="TPR_rpt"/>
</dbReference>
<dbReference type="Gene3D" id="1.25.40.10">
    <property type="entry name" value="Tetratricopeptide repeat domain"/>
    <property type="match status" value="2"/>
</dbReference>
<name>A0A3B0U8V0_9ZZZZ</name>